<accession>A0A2T8II49</accession>
<dbReference type="Gramene" id="PVH37360">
    <property type="protein sequence ID" value="PVH37360"/>
    <property type="gene ID" value="PAHAL_6G295100"/>
</dbReference>
<reference evidence="2" key="1">
    <citation type="submission" date="2018-04" db="EMBL/GenBank/DDBJ databases">
        <title>WGS assembly of Panicum hallii.</title>
        <authorList>
            <person name="Lovell J."/>
            <person name="Jenkins J."/>
            <person name="Lowry D."/>
            <person name="Mamidi S."/>
            <person name="Sreedasyam A."/>
            <person name="Weng X."/>
            <person name="Barry K."/>
            <person name="Bonette J."/>
            <person name="Campitelli B."/>
            <person name="Daum C."/>
            <person name="Gordon S."/>
            <person name="Gould B."/>
            <person name="Lipzen A."/>
            <person name="Macqueen A."/>
            <person name="Palacio-Mejia J."/>
            <person name="Plott C."/>
            <person name="Shakirov E."/>
            <person name="Shu S."/>
            <person name="Yoshinaga Y."/>
            <person name="Zane M."/>
            <person name="Rokhsar D."/>
            <person name="Grimwood J."/>
            <person name="Schmutz J."/>
            <person name="Juenger T."/>
        </authorList>
    </citation>
    <scope>NUCLEOTIDE SEQUENCE [LARGE SCALE GENOMIC DNA]</scope>
    <source>
        <strain evidence="2">FIL2</strain>
    </source>
</reference>
<name>A0A2T8II49_9POAL</name>
<proteinExistence type="predicted"/>
<dbReference type="Proteomes" id="UP000243499">
    <property type="component" value="Chromosome 6"/>
</dbReference>
<organism evidence="2">
    <name type="scientific">Panicum hallii</name>
    <dbReference type="NCBI Taxonomy" id="206008"/>
    <lineage>
        <taxon>Eukaryota</taxon>
        <taxon>Viridiplantae</taxon>
        <taxon>Streptophyta</taxon>
        <taxon>Embryophyta</taxon>
        <taxon>Tracheophyta</taxon>
        <taxon>Spermatophyta</taxon>
        <taxon>Magnoliopsida</taxon>
        <taxon>Liliopsida</taxon>
        <taxon>Poales</taxon>
        <taxon>Poaceae</taxon>
        <taxon>PACMAD clade</taxon>
        <taxon>Panicoideae</taxon>
        <taxon>Panicodae</taxon>
        <taxon>Paniceae</taxon>
        <taxon>Panicinae</taxon>
        <taxon>Panicum</taxon>
        <taxon>Panicum sect. Panicum</taxon>
    </lineage>
</organism>
<feature type="region of interest" description="Disordered" evidence="1">
    <location>
        <begin position="1"/>
        <end position="30"/>
    </location>
</feature>
<dbReference type="EMBL" id="CM008051">
    <property type="protein sequence ID" value="PVH37360.1"/>
    <property type="molecule type" value="Genomic_DNA"/>
</dbReference>
<feature type="region of interest" description="Disordered" evidence="1">
    <location>
        <begin position="43"/>
        <end position="92"/>
    </location>
</feature>
<evidence type="ECO:0000313" key="2">
    <source>
        <dbReference type="EMBL" id="PVH37360.1"/>
    </source>
</evidence>
<feature type="compositionally biased region" description="Basic and acidic residues" evidence="1">
    <location>
        <begin position="82"/>
        <end position="92"/>
    </location>
</feature>
<gene>
    <name evidence="2" type="ORF">PAHAL_6G295100</name>
</gene>
<evidence type="ECO:0000256" key="1">
    <source>
        <dbReference type="SAM" id="MobiDB-lite"/>
    </source>
</evidence>
<sequence length="92" mass="9393">MLGGRAPRHDSDAATRTNRRQDPAGTSSPRGLVLACAGLLHHGDVGAARRPPSCPTPPTVLGSGRWTCGPQSSGARGPAGGKAREEEEERGG</sequence>
<dbReference type="AlphaFoldDB" id="A0A2T8II49"/>
<protein>
    <submittedName>
        <fullName evidence="2">Uncharacterized protein</fullName>
    </submittedName>
</protein>